<dbReference type="CDD" id="cd00022">
    <property type="entry name" value="BIR"/>
    <property type="match status" value="3"/>
</dbReference>
<comment type="similarity">
    <text evidence="1">Belongs to the IAP family.</text>
</comment>
<dbReference type="InterPro" id="IPR001370">
    <property type="entry name" value="BIR_rpt"/>
</dbReference>
<dbReference type="PANTHER" id="PTHR10044:SF139">
    <property type="entry name" value="DEATH-ASSOCIATED INHIBITOR OF APOPTOSIS 2"/>
    <property type="match status" value="1"/>
</dbReference>
<evidence type="ECO:0000259" key="7">
    <source>
        <dbReference type="PROSITE" id="PS50089"/>
    </source>
</evidence>
<organism evidence="8 9">
    <name type="scientific">Clavelina lepadiformis</name>
    <name type="common">Light-bulb sea squirt</name>
    <name type="synonym">Ascidia lepadiformis</name>
    <dbReference type="NCBI Taxonomy" id="159417"/>
    <lineage>
        <taxon>Eukaryota</taxon>
        <taxon>Metazoa</taxon>
        <taxon>Chordata</taxon>
        <taxon>Tunicata</taxon>
        <taxon>Ascidiacea</taxon>
        <taxon>Aplousobranchia</taxon>
        <taxon>Clavelinidae</taxon>
        <taxon>Clavelina</taxon>
    </lineage>
</organism>
<dbReference type="PROSITE" id="PS01282">
    <property type="entry name" value="BIR_REPEAT_1"/>
    <property type="match status" value="1"/>
</dbReference>
<feature type="compositionally biased region" description="Polar residues" evidence="6">
    <location>
        <begin position="752"/>
        <end position="763"/>
    </location>
</feature>
<dbReference type="EMBL" id="CAWYQH010000057">
    <property type="protein sequence ID" value="CAK8678718.1"/>
    <property type="molecule type" value="Genomic_DNA"/>
</dbReference>
<proteinExistence type="inferred from homology"/>
<feature type="region of interest" description="Disordered" evidence="6">
    <location>
        <begin position="782"/>
        <end position="836"/>
    </location>
</feature>
<dbReference type="InterPro" id="IPR050784">
    <property type="entry name" value="IAP"/>
</dbReference>
<evidence type="ECO:0000256" key="5">
    <source>
        <dbReference type="PROSITE-ProRule" id="PRU00175"/>
    </source>
</evidence>
<dbReference type="InterPro" id="IPR013083">
    <property type="entry name" value="Znf_RING/FYVE/PHD"/>
</dbReference>
<reference evidence="8 9" key="1">
    <citation type="submission" date="2024-02" db="EMBL/GenBank/DDBJ databases">
        <authorList>
            <person name="Daric V."/>
            <person name="Darras S."/>
        </authorList>
    </citation>
    <scope>NUCLEOTIDE SEQUENCE [LARGE SCALE GENOMIC DNA]</scope>
</reference>
<dbReference type="Gene3D" id="1.10.1170.10">
    <property type="entry name" value="Inhibitor Of Apoptosis Protein (2mihbC-IAP-1), Chain A"/>
    <property type="match status" value="3"/>
</dbReference>
<dbReference type="Pfam" id="PF00653">
    <property type="entry name" value="BIR"/>
    <property type="match status" value="3"/>
</dbReference>
<dbReference type="PANTHER" id="PTHR10044">
    <property type="entry name" value="INHIBITOR OF APOPTOSIS"/>
    <property type="match status" value="1"/>
</dbReference>
<protein>
    <recommendedName>
        <fullName evidence="7">RING-type domain-containing protein</fullName>
    </recommendedName>
</protein>
<keyword evidence="9" id="KW-1185">Reference proteome</keyword>
<keyword evidence="3 5" id="KW-0863">Zinc-finger</keyword>
<feature type="region of interest" description="Disordered" evidence="6">
    <location>
        <begin position="744"/>
        <end position="766"/>
    </location>
</feature>
<dbReference type="Proteomes" id="UP001642483">
    <property type="component" value="Unassembled WGS sequence"/>
</dbReference>
<accession>A0ABP0FIA0</accession>
<feature type="compositionally biased region" description="Polar residues" evidence="6">
    <location>
        <begin position="383"/>
        <end position="392"/>
    </location>
</feature>
<keyword evidence="2" id="KW-0479">Metal-binding</keyword>
<dbReference type="CDD" id="cd16713">
    <property type="entry name" value="RING-HC_BIRC2_3_7"/>
    <property type="match status" value="1"/>
</dbReference>
<dbReference type="SUPFAM" id="SSF57924">
    <property type="entry name" value="Inhibitor of apoptosis (IAP) repeat"/>
    <property type="match status" value="3"/>
</dbReference>
<keyword evidence="4" id="KW-0862">Zinc</keyword>
<dbReference type="PROSITE" id="PS50089">
    <property type="entry name" value="ZF_RING_2"/>
    <property type="match status" value="1"/>
</dbReference>
<evidence type="ECO:0000256" key="1">
    <source>
        <dbReference type="ARBA" id="ARBA00006672"/>
    </source>
</evidence>
<dbReference type="Gene3D" id="3.30.40.10">
    <property type="entry name" value="Zinc/RING finger domain, C3HC4 (zinc finger)"/>
    <property type="match status" value="1"/>
</dbReference>
<comment type="caution">
    <text evidence="8">The sequence shown here is derived from an EMBL/GenBank/DDBJ whole genome shotgun (WGS) entry which is preliminary data.</text>
</comment>
<evidence type="ECO:0000256" key="2">
    <source>
        <dbReference type="ARBA" id="ARBA00022723"/>
    </source>
</evidence>
<evidence type="ECO:0000256" key="6">
    <source>
        <dbReference type="SAM" id="MobiDB-lite"/>
    </source>
</evidence>
<evidence type="ECO:0000313" key="9">
    <source>
        <dbReference type="Proteomes" id="UP001642483"/>
    </source>
</evidence>
<dbReference type="InterPro" id="IPR001841">
    <property type="entry name" value="Znf_RING"/>
</dbReference>
<dbReference type="Gene3D" id="1.10.8.10">
    <property type="entry name" value="DNA helicase RuvA subunit, C-terminal domain"/>
    <property type="match status" value="1"/>
</dbReference>
<feature type="compositionally biased region" description="Low complexity" evidence="6">
    <location>
        <begin position="813"/>
        <end position="824"/>
    </location>
</feature>
<name>A0ABP0FIA0_CLALP</name>
<dbReference type="SMART" id="SM00238">
    <property type="entry name" value="BIR"/>
    <property type="match status" value="3"/>
</dbReference>
<feature type="region of interest" description="Disordered" evidence="6">
    <location>
        <begin position="636"/>
        <end position="676"/>
    </location>
</feature>
<sequence length="894" mass="100570">MMNVNTRKNETFTRSNKDKKLNYQDFGQRGSASLQQAPKNYYVPDYNYGHKAARSSSKNNERLASDGIIINVLDDGTPAPIEAKRETFRLASFKQCPVDAIQVAPLKLAMAGFYYVGPNDRVKCFCCGMCVESFTNQDNALASEWHKSDCKFLLGEDSGNLQLGAIADLSAPRTHPRPAAAQPTSIANASIDVPTTSSQDFYPVPPNLGFEDQPPSAVLQRKLAPVYIPQHEDFLKKLNLYKEAHRRSTFNDLWPEELKRLSEDLAKSGFFFLGNLDRTQCISCGAVLKNWSPDDDVSQLHAGTFERCRLARNEDPENIPISEETMLPVLKESQQPSEKTLVQQLPQLYQSSGFQSQPSTSSGLPINSQLPQNPPPSIPVPSQAANRKISQPASGETLYKTVEISDLSTNSSVLQPVPSHFLEQFLNDSDTRPGITGNSDSNIRFHETARLQIPTQSRYVHSSKSQDQMYQATQTIHSQTPELIRDLDPFAAVTGQDMEMNPPLPASELDVDDDFLSTQQKLLLVDMYPCQSPQNPGMVYLSQRISTFRAPWPSDSLSPLNEVASAGFYYLGDGDNVCCWYCGIEVSNWATRNHAWKEHAKLHPSCQYLLRNRGVEFVESVLTEMLSEEISCEEECTPSIAEPSSLSSMRSQERTGHIQSGPDRLPTPPSSFQGQQGENLREELIHALNSELAAQALTMGFTRRHIRKVVKRQVMNNSCNYQTMDAFLEALITTEQDLIDLSDEEEEDPVQETRSFQPSNSDLSFEDVDENADLYRGNEEVASLRSAEPHSDPSQVEEPEQETESVRSNEQVTSTEETFSSHSSVNEEEDRRQMQDHLRRLQDERRCKVCLDRDSDMVFVPCGHICSCMRCTQSLRRCPVCRKDIQRAYRTYKS</sequence>
<evidence type="ECO:0000256" key="4">
    <source>
        <dbReference type="ARBA" id="ARBA00022833"/>
    </source>
</evidence>
<feature type="domain" description="RING-type" evidence="7">
    <location>
        <begin position="847"/>
        <end position="882"/>
    </location>
</feature>
<feature type="compositionally biased region" description="Low complexity" evidence="6">
    <location>
        <begin position="352"/>
        <end position="371"/>
    </location>
</feature>
<dbReference type="Pfam" id="PF13920">
    <property type="entry name" value="zf-C3HC4_3"/>
    <property type="match status" value="1"/>
</dbReference>
<evidence type="ECO:0000313" key="8">
    <source>
        <dbReference type="EMBL" id="CAK8678718.1"/>
    </source>
</evidence>
<evidence type="ECO:0000256" key="3">
    <source>
        <dbReference type="ARBA" id="ARBA00022771"/>
    </source>
</evidence>
<gene>
    <name evidence="8" type="ORF">CVLEPA_LOCUS9009</name>
</gene>
<feature type="region of interest" description="Disordered" evidence="6">
    <location>
        <begin position="352"/>
        <end position="392"/>
    </location>
</feature>
<dbReference type="PROSITE" id="PS50143">
    <property type="entry name" value="BIR_REPEAT_2"/>
    <property type="match status" value="3"/>
</dbReference>